<dbReference type="KEGG" id="nfi:NFIA_082000"/>
<evidence type="ECO:0000256" key="1">
    <source>
        <dbReference type="ARBA" id="ARBA00005564"/>
    </source>
</evidence>
<reference evidence="3" key="1">
    <citation type="journal article" date="2008" name="PLoS Genet.">
        <title>Genomic islands in the pathogenic filamentous fungus Aspergillus fumigatus.</title>
        <authorList>
            <person name="Fedorova N.D."/>
            <person name="Khaldi N."/>
            <person name="Joardar V.S."/>
            <person name="Maiti R."/>
            <person name="Amedeo P."/>
            <person name="Anderson M.J."/>
            <person name="Crabtree J."/>
            <person name="Silva J.C."/>
            <person name="Badger J.H."/>
            <person name="Albarraq A."/>
            <person name="Angiuoli S."/>
            <person name="Bussey H."/>
            <person name="Bowyer P."/>
            <person name="Cotty P.J."/>
            <person name="Dyer P.S."/>
            <person name="Egan A."/>
            <person name="Galens K."/>
            <person name="Fraser-Liggett C.M."/>
            <person name="Haas B.J."/>
            <person name="Inman J.M."/>
            <person name="Kent R."/>
            <person name="Lemieux S."/>
            <person name="Malavazi I."/>
            <person name="Orvis J."/>
            <person name="Roemer T."/>
            <person name="Ronning C.M."/>
            <person name="Sundaram J.P."/>
            <person name="Sutton G."/>
            <person name="Turner G."/>
            <person name="Venter J.C."/>
            <person name="White O.R."/>
            <person name="Whitty B.R."/>
            <person name="Youngman P."/>
            <person name="Wolfe K.H."/>
            <person name="Goldman G.H."/>
            <person name="Wortman J.R."/>
            <person name="Jiang B."/>
            <person name="Denning D.W."/>
            <person name="Nierman W.C."/>
        </authorList>
    </citation>
    <scope>NUCLEOTIDE SEQUENCE [LARGE SCALE GENOMIC DNA]</scope>
    <source>
        <strain evidence="3">ATCC 1020 / DSM 3700 / CBS 544.65 / FGSC A1164 / JCM 1740 / NRRL 181 / WB 181</strain>
    </source>
</reference>
<dbReference type="VEuPathDB" id="FungiDB:NFIA_082000"/>
<gene>
    <name evidence="2" type="ORF">NFIA_082000</name>
</gene>
<protein>
    <recommendedName>
        <fullName evidence="4">6-phosphogluconolactonase</fullName>
    </recommendedName>
</protein>
<dbReference type="InterPro" id="IPR019405">
    <property type="entry name" value="Lactonase_7-beta_prop"/>
</dbReference>
<dbReference type="GO" id="GO:0017057">
    <property type="term" value="F:6-phosphogluconolactonase activity"/>
    <property type="evidence" value="ECO:0007669"/>
    <property type="project" value="TreeGrafter"/>
</dbReference>
<dbReference type="InterPro" id="IPR050282">
    <property type="entry name" value="Cycloisomerase_2"/>
</dbReference>
<dbReference type="FunFam" id="2.130.10.10:FF:000855">
    <property type="entry name" value="3-carboxy-cis,cis-mucoante lactonizing enzyme"/>
    <property type="match status" value="1"/>
</dbReference>
<dbReference type="SUPFAM" id="SSF50974">
    <property type="entry name" value="Nitrous oxide reductase, N-terminal domain"/>
    <property type="match status" value="1"/>
</dbReference>
<dbReference type="Pfam" id="PF10282">
    <property type="entry name" value="Lactonase"/>
    <property type="match status" value="1"/>
</dbReference>
<dbReference type="InterPro" id="IPR015943">
    <property type="entry name" value="WD40/YVTN_repeat-like_dom_sf"/>
</dbReference>
<dbReference type="PANTHER" id="PTHR30344">
    <property type="entry name" value="6-PHOSPHOGLUCONOLACTONASE-RELATED"/>
    <property type="match status" value="1"/>
</dbReference>
<dbReference type="AlphaFoldDB" id="A1DFU6"/>
<dbReference type="Gene3D" id="2.130.10.10">
    <property type="entry name" value="YVTN repeat-like/Quinoprotein amine dehydrogenase"/>
    <property type="match status" value="1"/>
</dbReference>
<evidence type="ECO:0000313" key="2">
    <source>
        <dbReference type="EMBL" id="EAW18253.1"/>
    </source>
</evidence>
<keyword evidence="3" id="KW-1185">Reference proteome</keyword>
<accession>A1DFU6</accession>
<evidence type="ECO:0000313" key="3">
    <source>
        <dbReference type="Proteomes" id="UP000006702"/>
    </source>
</evidence>
<dbReference type="OMA" id="AWVGTYN"/>
<sequence length="407" mass="43022">MLGYIPLFASLASAATLYATHYSGSVYTLSLTHRNGKYDLSLASDMTTCGGMPSWLTLDCDTSTSTLYCTGRTLYCSDETGDATTNGTLTSYAVGKDGSLTQLAKVVDVGGGVHSVVYEGDGGAKYIAIAHYSGSAVSTFALPLESGDEPLQILRYQTPPGPLPQQDSSHPHQIILDPTGSFILVPDLGTDQVRVYAIDKQSGRLNTCPSLNYTPGSGPRHGLFWSSHHSHRDGLRIQKNAAKTAPQTMLYTVSELSRHFHAFAVSYLPSGCLGFRESQNFVPYPGGEITEGASVAELQQAGSNLYASIRSDHAFSGNDSLATLNRSQNGTVTFQELTSSYGLVPRTFVINKAGTLVAIGDQSSSNVAIVSRDTASGKLGDLVANIQVGEPGKPGTSTGLSSVIWAE</sequence>
<dbReference type="GeneID" id="4586707"/>
<dbReference type="RefSeq" id="XP_001260150.1">
    <property type="nucleotide sequence ID" value="XM_001260149.1"/>
</dbReference>
<evidence type="ECO:0008006" key="4">
    <source>
        <dbReference type="Google" id="ProtNLM"/>
    </source>
</evidence>
<dbReference type="PANTHER" id="PTHR30344:SF1">
    <property type="entry name" value="6-PHOSPHOGLUCONOLACTONASE"/>
    <property type="match status" value="1"/>
</dbReference>
<comment type="similarity">
    <text evidence="1">Belongs to the cycloisomerase 2 family.</text>
</comment>
<dbReference type="Proteomes" id="UP000006702">
    <property type="component" value="Unassembled WGS sequence"/>
</dbReference>
<proteinExistence type="inferred from homology"/>
<dbReference type="eggNOG" id="ENOG502RIAE">
    <property type="taxonomic scope" value="Eukaryota"/>
</dbReference>
<name>A1DFU6_NEOFI</name>
<dbReference type="InterPro" id="IPR011045">
    <property type="entry name" value="N2O_reductase_N"/>
</dbReference>
<dbReference type="OrthoDB" id="9972196at2759"/>
<organism evidence="2 3">
    <name type="scientific">Neosartorya fischeri (strain ATCC 1020 / DSM 3700 / CBS 544.65 / FGSC A1164 / JCM 1740 / NRRL 181 / WB 181)</name>
    <name type="common">Aspergillus fischerianus</name>
    <dbReference type="NCBI Taxonomy" id="331117"/>
    <lineage>
        <taxon>Eukaryota</taxon>
        <taxon>Fungi</taxon>
        <taxon>Dikarya</taxon>
        <taxon>Ascomycota</taxon>
        <taxon>Pezizomycotina</taxon>
        <taxon>Eurotiomycetes</taxon>
        <taxon>Eurotiomycetidae</taxon>
        <taxon>Eurotiales</taxon>
        <taxon>Aspergillaceae</taxon>
        <taxon>Aspergillus</taxon>
        <taxon>Aspergillus subgen. Fumigati</taxon>
    </lineage>
</organism>
<dbReference type="HOGENOM" id="CLU_038716_0_0_1"/>
<dbReference type="EMBL" id="DS027696">
    <property type="protein sequence ID" value="EAW18253.1"/>
    <property type="molecule type" value="Genomic_DNA"/>
</dbReference>